<dbReference type="InterPro" id="IPR036388">
    <property type="entry name" value="WH-like_DNA-bd_sf"/>
</dbReference>
<evidence type="ECO:0000313" key="7">
    <source>
        <dbReference type="Proteomes" id="UP000648075"/>
    </source>
</evidence>
<organism evidence="6 7">
    <name type="scientific">Novosphingobium colocasiae</name>
    <dbReference type="NCBI Taxonomy" id="1256513"/>
    <lineage>
        <taxon>Bacteria</taxon>
        <taxon>Pseudomonadati</taxon>
        <taxon>Pseudomonadota</taxon>
        <taxon>Alphaproteobacteria</taxon>
        <taxon>Sphingomonadales</taxon>
        <taxon>Sphingomonadaceae</taxon>
        <taxon>Novosphingobium</taxon>
    </lineage>
</organism>
<proteinExistence type="predicted"/>
<dbReference type="PANTHER" id="PTHR30136:SF35">
    <property type="entry name" value="HTH-TYPE TRANSCRIPTIONAL REGULATOR RV1719"/>
    <property type="match status" value="1"/>
</dbReference>
<dbReference type="GO" id="GO:0045892">
    <property type="term" value="P:negative regulation of DNA-templated transcription"/>
    <property type="evidence" value="ECO:0007669"/>
    <property type="project" value="TreeGrafter"/>
</dbReference>
<dbReference type="Proteomes" id="UP000648075">
    <property type="component" value="Unassembled WGS sequence"/>
</dbReference>
<dbReference type="Pfam" id="PF01614">
    <property type="entry name" value="IclR_C"/>
    <property type="match status" value="1"/>
</dbReference>
<dbReference type="GO" id="GO:0003700">
    <property type="term" value="F:DNA-binding transcription factor activity"/>
    <property type="evidence" value="ECO:0007669"/>
    <property type="project" value="TreeGrafter"/>
</dbReference>
<keyword evidence="7" id="KW-1185">Reference proteome</keyword>
<reference evidence="6" key="2">
    <citation type="submission" date="2020-09" db="EMBL/GenBank/DDBJ databases">
        <authorList>
            <person name="Sun Q."/>
            <person name="Kim S."/>
        </authorList>
    </citation>
    <scope>NUCLEOTIDE SEQUENCE</scope>
    <source>
        <strain evidence="6">KCTC 32255</strain>
    </source>
</reference>
<evidence type="ECO:0000256" key="2">
    <source>
        <dbReference type="ARBA" id="ARBA00023125"/>
    </source>
</evidence>
<dbReference type="PANTHER" id="PTHR30136">
    <property type="entry name" value="HELIX-TURN-HELIX TRANSCRIPTIONAL REGULATOR, ICLR FAMILY"/>
    <property type="match status" value="1"/>
</dbReference>
<dbReference type="SUPFAM" id="SSF55781">
    <property type="entry name" value="GAF domain-like"/>
    <property type="match status" value="1"/>
</dbReference>
<dbReference type="Gene3D" id="1.10.10.10">
    <property type="entry name" value="Winged helix-like DNA-binding domain superfamily/Winged helix DNA-binding domain"/>
    <property type="match status" value="1"/>
</dbReference>
<keyword evidence="2" id="KW-0238">DNA-binding</keyword>
<evidence type="ECO:0000259" key="5">
    <source>
        <dbReference type="Pfam" id="PF09339"/>
    </source>
</evidence>
<accession>A0A918UI43</accession>
<evidence type="ECO:0000259" key="4">
    <source>
        <dbReference type="Pfam" id="PF01614"/>
    </source>
</evidence>
<dbReference type="EMBL" id="BMZA01000012">
    <property type="protein sequence ID" value="GGZ11155.1"/>
    <property type="molecule type" value="Genomic_DNA"/>
</dbReference>
<evidence type="ECO:0008006" key="8">
    <source>
        <dbReference type="Google" id="ProtNLM"/>
    </source>
</evidence>
<sequence length="229" mass="24362">MEVARALDLPQSSTSGLLDCLLQRGYLQREAPTRAFVPTARLALLGDWVQPARFRSGAVHSVVDRLSNNLSGSVILASLNGVRLWYVHATGDPMPGFIRTNTPHSPLRCAAGKALLSTIDPTYVRGLIHRLNAEADAVSVKPADFLATLDEVRANGYATSEMGDDHHMVAVLLPPGDGEALALGVVARGPATSSGVEQIVRHLRQAVSTDIGLSTAFPVAQNPRWSSVA</sequence>
<reference evidence="6" key="1">
    <citation type="journal article" date="2014" name="Int. J. Syst. Evol. Microbiol.">
        <title>Complete genome sequence of Corynebacterium casei LMG S-19264T (=DSM 44701T), isolated from a smear-ripened cheese.</title>
        <authorList>
            <consortium name="US DOE Joint Genome Institute (JGI-PGF)"/>
            <person name="Walter F."/>
            <person name="Albersmeier A."/>
            <person name="Kalinowski J."/>
            <person name="Ruckert C."/>
        </authorList>
    </citation>
    <scope>NUCLEOTIDE SEQUENCE</scope>
    <source>
        <strain evidence="6">KCTC 32255</strain>
    </source>
</reference>
<feature type="domain" description="HTH iclR-type" evidence="5">
    <location>
        <begin position="2"/>
        <end position="30"/>
    </location>
</feature>
<dbReference type="InterPro" id="IPR050707">
    <property type="entry name" value="HTH_MetabolicPath_Reg"/>
</dbReference>
<dbReference type="SUPFAM" id="SSF46785">
    <property type="entry name" value="Winged helix' DNA-binding domain"/>
    <property type="match status" value="1"/>
</dbReference>
<dbReference type="InterPro" id="IPR005471">
    <property type="entry name" value="Tscrpt_reg_IclR_N"/>
</dbReference>
<evidence type="ECO:0000256" key="1">
    <source>
        <dbReference type="ARBA" id="ARBA00023015"/>
    </source>
</evidence>
<gene>
    <name evidence="6" type="ORF">GCM10011614_27610</name>
</gene>
<evidence type="ECO:0000256" key="3">
    <source>
        <dbReference type="ARBA" id="ARBA00023163"/>
    </source>
</evidence>
<name>A0A918UI43_9SPHN</name>
<dbReference type="InterPro" id="IPR029016">
    <property type="entry name" value="GAF-like_dom_sf"/>
</dbReference>
<keyword evidence="3" id="KW-0804">Transcription</keyword>
<protein>
    <recommendedName>
        <fullName evidence="8">IclR family transcriptional regulator</fullName>
    </recommendedName>
</protein>
<feature type="domain" description="IclR-ED" evidence="4">
    <location>
        <begin position="60"/>
        <end position="168"/>
    </location>
</feature>
<dbReference type="InterPro" id="IPR036390">
    <property type="entry name" value="WH_DNA-bd_sf"/>
</dbReference>
<evidence type="ECO:0000313" key="6">
    <source>
        <dbReference type="EMBL" id="GGZ11155.1"/>
    </source>
</evidence>
<dbReference type="AlphaFoldDB" id="A0A918UI43"/>
<dbReference type="GO" id="GO:0003677">
    <property type="term" value="F:DNA binding"/>
    <property type="evidence" value="ECO:0007669"/>
    <property type="project" value="UniProtKB-KW"/>
</dbReference>
<dbReference type="Gene3D" id="3.30.450.40">
    <property type="match status" value="1"/>
</dbReference>
<keyword evidence="1" id="KW-0805">Transcription regulation</keyword>
<dbReference type="InterPro" id="IPR014757">
    <property type="entry name" value="Tscrpt_reg_IclR_C"/>
</dbReference>
<comment type="caution">
    <text evidence="6">The sequence shown here is derived from an EMBL/GenBank/DDBJ whole genome shotgun (WGS) entry which is preliminary data.</text>
</comment>
<dbReference type="Pfam" id="PF09339">
    <property type="entry name" value="HTH_IclR"/>
    <property type="match status" value="1"/>
</dbReference>